<name>A0A1U7Y7J0_NICSY</name>
<sequence length="157" mass="18535">PARKRVWPRRGQRGRSRLCAIHDKCCAAAVGFARSARGIDQQAFRKPVRPRSFLRGPRWELQRDIANYLVGKWIPQDYSYRQRKNLISDAKYYMWDEPYLFKNCADNIIRRCVPEEEMNKILYHCHDGAIGGYYAANRTAFKVLEAIFFWPTLFKDA</sequence>
<gene>
    <name evidence="2" type="primary">LOC104245205</name>
</gene>
<feature type="non-terminal residue" evidence="2">
    <location>
        <position position="1"/>
    </location>
</feature>
<dbReference type="RefSeq" id="XP_009799078.1">
    <property type="nucleotide sequence ID" value="XM_009800776.1"/>
</dbReference>
<organism evidence="1 2">
    <name type="scientific">Nicotiana sylvestris</name>
    <name type="common">Wood tobacco</name>
    <name type="synonym">South American tobacco</name>
    <dbReference type="NCBI Taxonomy" id="4096"/>
    <lineage>
        <taxon>Eukaryota</taxon>
        <taxon>Viridiplantae</taxon>
        <taxon>Streptophyta</taxon>
        <taxon>Embryophyta</taxon>
        <taxon>Tracheophyta</taxon>
        <taxon>Spermatophyta</taxon>
        <taxon>Magnoliopsida</taxon>
        <taxon>eudicotyledons</taxon>
        <taxon>Gunneridae</taxon>
        <taxon>Pentapetalae</taxon>
        <taxon>asterids</taxon>
        <taxon>lamiids</taxon>
        <taxon>Solanales</taxon>
        <taxon>Solanaceae</taxon>
        <taxon>Nicotianoideae</taxon>
        <taxon>Nicotianeae</taxon>
        <taxon>Nicotiana</taxon>
    </lineage>
</organism>
<dbReference type="eggNOG" id="KOG0017">
    <property type="taxonomic scope" value="Eukaryota"/>
</dbReference>
<reference evidence="1" key="1">
    <citation type="journal article" date="2013" name="Genome Biol.">
        <title>Reference genomes and transcriptomes of Nicotiana sylvestris and Nicotiana tomentosiformis.</title>
        <authorList>
            <person name="Sierro N."/>
            <person name="Battey J.N."/>
            <person name="Ouadi S."/>
            <person name="Bovet L."/>
            <person name="Goepfert S."/>
            <person name="Bakaher N."/>
            <person name="Peitsch M.C."/>
            <person name="Ivanov N.V."/>
        </authorList>
    </citation>
    <scope>NUCLEOTIDE SEQUENCE [LARGE SCALE GENOMIC DNA]</scope>
</reference>
<dbReference type="Proteomes" id="UP000189701">
    <property type="component" value="Unplaced"/>
</dbReference>
<keyword evidence="1" id="KW-1185">Reference proteome</keyword>
<dbReference type="Gene3D" id="1.10.340.70">
    <property type="match status" value="1"/>
</dbReference>
<evidence type="ECO:0000313" key="1">
    <source>
        <dbReference type="Proteomes" id="UP000189701"/>
    </source>
</evidence>
<protein>
    <submittedName>
        <fullName evidence="2">Uncharacterized protein LOC104245205</fullName>
    </submittedName>
</protein>
<proteinExistence type="predicted"/>
<evidence type="ECO:0000313" key="2">
    <source>
        <dbReference type="RefSeq" id="XP_009799078.1"/>
    </source>
</evidence>
<dbReference type="AlphaFoldDB" id="A0A1U7Y7J0"/>
<reference evidence="2" key="2">
    <citation type="submission" date="2025-08" db="UniProtKB">
        <authorList>
            <consortium name="RefSeq"/>
        </authorList>
    </citation>
    <scope>IDENTIFICATION</scope>
    <source>
        <tissue evidence="2">Leaf</tissue>
    </source>
</reference>
<accession>A0A1U7Y7J0</accession>